<dbReference type="FunFam" id="1.25.40.10:FF:000219">
    <property type="entry name" value="Tetratricopeptide repeat domain 21B"/>
    <property type="match status" value="1"/>
</dbReference>
<dbReference type="Pfam" id="PF25060">
    <property type="entry name" value="ARM_TT21_2nd"/>
    <property type="match status" value="1"/>
</dbReference>
<dbReference type="InterPro" id="IPR040364">
    <property type="entry name" value="TTC21A/TTC21B"/>
</dbReference>
<dbReference type="InterPro" id="IPR056836">
    <property type="entry name" value="ARM_TT21_4th"/>
</dbReference>
<dbReference type="PANTHER" id="PTHR14699:SF0">
    <property type="entry name" value="TETRATRICOPEPTIDE REPEAT PROTEIN 21 HOMOLOG"/>
    <property type="match status" value="1"/>
</dbReference>
<evidence type="ECO:0000256" key="2">
    <source>
        <dbReference type="ARBA" id="ARBA00022737"/>
    </source>
</evidence>
<dbReference type="GO" id="GO:0005929">
    <property type="term" value="C:cilium"/>
    <property type="evidence" value="ECO:0007669"/>
    <property type="project" value="GOC"/>
</dbReference>
<evidence type="ECO:0000259" key="8">
    <source>
        <dbReference type="Pfam" id="PF25068"/>
    </source>
</evidence>
<organism evidence="9">
    <name type="scientific">Homalodisca liturata</name>
    <dbReference type="NCBI Taxonomy" id="320908"/>
    <lineage>
        <taxon>Eukaryota</taxon>
        <taxon>Metazoa</taxon>
        <taxon>Ecdysozoa</taxon>
        <taxon>Arthropoda</taxon>
        <taxon>Hexapoda</taxon>
        <taxon>Insecta</taxon>
        <taxon>Pterygota</taxon>
        <taxon>Neoptera</taxon>
        <taxon>Paraneoptera</taxon>
        <taxon>Hemiptera</taxon>
        <taxon>Auchenorrhyncha</taxon>
        <taxon>Membracoidea</taxon>
        <taxon>Cicadellidae</taxon>
        <taxon>Cicadellinae</taxon>
        <taxon>Proconiini</taxon>
        <taxon>Homalodisca</taxon>
    </lineage>
</organism>
<dbReference type="InterPro" id="IPR056835">
    <property type="entry name" value="ARM_TT21_5th"/>
</dbReference>
<feature type="domain" description="Tetratricopeptide repeat protein 21A/21B fifth ARM repeats" evidence="7">
    <location>
        <begin position="497"/>
        <end position="610"/>
    </location>
</feature>
<feature type="domain" description="Tetratricopeptide repeat protein 21A/21B fourth ARM" evidence="8">
    <location>
        <begin position="335"/>
        <end position="456"/>
    </location>
</feature>
<accession>A0A1B6JWL4</accession>
<keyword evidence="3 4" id="KW-0802">TPR repeat</keyword>
<dbReference type="GO" id="GO:0030991">
    <property type="term" value="C:intraciliary transport particle A"/>
    <property type="evidence" value="ECO:0007669"/>
    <property type="project" value="TreeGrafter"/>
</dbReference>
<dbReference type="Pfam" id="PF25068">
    <property type="entry name" value="ARM_TT21_4th"/>
    <property type="match status" value="1"/>
</dbReference>
<dbReference type="Pfam" id="PF25058">
    <property type="entry name" value="ARM_TT21"/>
    <property type="match status" value="1"/>
</dbReference>
<protein>
    <recommendedName>
        <fullName evidence="10">Tetratricopeptide repeat-like domain-containing protein</fullName>
    </recommendedName>
</protein>
<name>A0A1B6JWL4_9HEMI</name>
<comment type="similarity">
    <text evidence="1">Belongs to the TTC21 family.</text>
</comment>
<dbReference type="InterPro" id="IPR019734">
    <property type="entry name" value="TPR_rpt"/>
</dbReference>
<evidence type="ECO:0000256" key="1">
    <source>
        <dbReference type="ARBA" id="ARBA00010935"/>
    </source>
</evidence>
<dbReference type="GO" id="GO:0061512">
    <property type="term" value="P:protein localization to cilium"/>
    <property type="evidence" value="ECO:0007669"/>
    <property type="project" value="TreeGrafter"/>
</dbReference>
<dbReference type="GO" id="GO:0035721">
    <property type="term" value="P:intraciliary retrograde transport"/>
    <property type="evidence" value="ECO:0007669"/>
    <property type="project" value="TreeGrafter"/>
</dbReference>
<evidence type="ECO:0000256" key="4">
    <source>
        <dbReference type="PROSITE-ProRule" id="PRU00339"/>
    </source>
</evidence>
<dbReference type="AlphaFoldDB" id="A0A1B6JWL4"/>
<dbReference type="Gene3D" id="1.25.40.10">
    <property type="entry name" value="Tetratricopeptide repeat domain"/>
    <property type="match status" value="4"/>
</dbReference>
<dbReference type="SUPFAM" id="SSF48452">
    <property type="entry name" value="TPR-like"/>
    <property type="match status" value="4"/>
</dbReference>
<evidence type="ECO:0008006" key="10">
    <source>
        <dbReference type="Google" id="ProtNLM"/>
    </source>
</evidence>
<keyword evidence="2" id="KW-0677">Repeat</keyword>
<feature type="domain" description="Tetratricopeptide repeat protein 21A/21B C-terminal ARM" evidence="6">
    <location>
        <begin position="624"/>
        <end position="829"/>
    </location>
</feature>
<proteinExistence type="inferred from homology"/>
<evidence type="ECO:0000259" key="7">
    <source>
        <dbReference type="Pfam" id="PF25064"/>
    </source>
</evidence>
<dbReference type="InterPro" id="IPR011990">
    <property type="entry name" value="TPR-like_helical_dom_sf"/>
</dbReference>
<gene>
    <name evidence="9" type="ORF">g.53658</name>
</gene>
<feature type="domain" description="Tetratricopeptide repeat protein 21A/21B second ARM" evidence="5">
    <location>
        <begin position="22"/>
        <end position="129"/>
    </location>
</feature>
<evidence type="ECO:0000256" key="3">
    <source>
        <dbReference type="ARBA" id="ARBA00022803"/>
    </source>
</evidence>
<sequence length="835" mass="91263">MGTQPSPELLMLRCQCERDWGLLDRAVTLLTAAASHLAYGSKYLACLNPDLLMEIADLYPDTVEGLARRVVVLRQVVDQCGGLAGAVLGLARALTASGDLGAATQLLARVDPTNTDAHLVLAQIHLAQDKYEEANASLELGLSYNLQVRERPLYHVLLGAIQRHHGDTQACAQSMRTALSLNKGEQPLTVSELGTLYLELVASLTAGGNTKEAAQALAEGTKALEGTEQESRLTVARGELAAVSGDYTAALTLLATVQPGEPYFLQARKKMAEIHLHKLKDERAFAECYKQLVTSKPSTENLLLLGDAYMAIQEPELAVETYERAMKSSSSDPKLSARLGRVLVKCHQYGKAIKCFRDAGAEGSLELAQLLVRLGQLEAAENALTEVPLSDKAFILAKVREKSGDIQGAMMVLREAREGLGPAEVGLNARMCAQLAEYASTLREHDSAIGFYKRALQYQPGDAHMEIALAKLYMQVNDWSSCQNVCSTLLSRDPDNEPALLMLADLAYRRVDLPAAATHFSTLLARHPTYWVALARLVEVYRRTAQLSQAQPFLQAAAALAPGHPGLSYCTGLYEWYAGNVNAALHHFNSARGDSEWGQQALHNMVELCLAGDSGDGASVSTGTRLLSQMSPHTADEESNVRLLQNFVLLASKDKQDVDLAISDLTTLASQENLRVGATLGLANGYVQQKQTARARNLLKRVASAAWLVEEAEHLERCWLLLADLHIQAGRHDAATELLRRALQHNQSCHRAYQLLGLIAEKDQKYLEASVQYRHAWKLSGENDPALGFKLAFNQVKAKRYADAIGTCQAVLKLNPDYPRIRKEILDKAVSHLRT</sequence>
<dbReference type="SMART" id="SM00028">
    <property type="entry name" value="TPR"/>
    <property type="match status" value="11"/>
</dbReference>
<dbReference type="InterPro" id="IPR056832">
    <property type="entry name" value="ARM_TT21_2nd"/>
</dbReference>
<dbReference type="InterPro" id="IPR056834">
    <property type="entry name" value="ARM_TT21_C"/>
</dbReference>
<evidence type="ECO:0000313" key="9">
    <source>
        <dbReference type="EMBL" id="JAT03608.1"/>
    </source>
</evidence>
<dbReference type="PROSITE" id="PS50005">
    <property type="entry name" value="TPR"/>
    <property type="match status" value="1"/>
</dbReference>
<dbReference type="EMBL" id="GECU01004099">
    <property type="protein sequence ID" value="JAT03608.1"/>
    <property type="molecule type" value="Transcribed_RNA"/>
</dbReference>
<feature type="repeat" description="TPR" evidence="4">
    <location>
        <begin position="299"/>
        <end position="332"/>
    </location>
</feature>
<reference evidence="9" key="1">
    <citation type="submission" date="2015-11" db="EMBL/GenBank/DDBJ databases">
        <title>De novo transcriptome assembly of four potential Pierce s Disease insect vectors from Arizona vineyards.</title>
        <authorList>
            <person name="Tassone E.E."/>
        </authorList>
    </citation>
    <scope>NUCLEOTIDE SEQUENCE</scope>
</reference>
<dbReference type="PANTHER" id="PTHR14699">
    <property type="entry name" value="STI2 PROTEIN-RELATED"/>
    <property type="match status" value="1"/>
</dbReference>
<dbReference type="Pfam" id="PF25063">
    <property type="entry name" value="ARM_TT21_C"/>
    <property type="match status" value="1"/>
</dbReference>
<evidence type="ECO:0000259" key="6">
    <source>
        <dbReference type="Pfam" id="PF25063"/>
    </source>
</evidence>
<dbReference type="Pfam" id="PF25064">
    <property type="entry name" value="ARM_TT21_5th"/>
    <property type="match status" value="1"/>
</dbReference>
<dbReference type="Pfam" id="PF13176">
    <property type="entry name" value="TPR_7"/>
    <property type="match status" value="1"/>
</dbReference>
<evidence type="ECO:0000259" key="5">
    <source>
        <dbReference type="Pfam" id="PF25060"/>
    </source>
</evidence>